<dbReference type="RefSeq" id="WP_104848607.1">
    <property type="nucleotide sequence ID" value="NZ_PKOZ01000002.1"/>
</dbReference>
<dbReference type="PRINTS" id="PR01806">
    <property type="entry name" value="VIRFACTRMVIN"/>
</dbReference>
<dbReference type="PANTHER" id="PTHR47019">
    <property type="entry name" value="LIPID II FLIPPASE MURJ"/>
    <property type="match status" value="1"/>
</dbReference>
<dbReference type="GO" id="GO:0034204">
    <property type="term" value="P:lipid translocation"/>
    <property type="evidence" value="ECO:0007669"/>
    <property type="project" value="TreeGrafter"/>
</dbReference>
<dbReference type="GO" id="GO:0071555">
    <property type="term" value="P:cell wall organization"/>
    <property type="evidence" value="ECO:0007669"/>
    <property type="project" value="UniProtKB-UniRule"/>
</dbReference>
<comment type="caution">
    <text evidence="10">The sequence shown here is derived from an EMBL/GenBank/DDBJ whole genome shotgun (WGS) entry which is preliminary data.</text>
</comment>
<dbReference type="UniPathway" id="UPA00219"/>
<comment type="subcellular location">
    <subcellularLocation>
        <location evidence="1 8">Cell membrane</location>
        <topology evidence="1 8">Multi-pass membrane protein</topology>
    </subcellularLocation>
</comment>
<keyword evidence="5 8" id="KW-0573">Peptidoglycan synthesis</keyword>
<evidence type="ECO:0000313" key="11">
    <source>
        <dbReference type="Proteomes" id="UP000239663"/>
    </source>
</evidence>
<feature type="transmembrane region" description="Helical" evidence="8">
    <location>
        <begin position="466"/>
        <end position="486"/>
    </location>
</feature>
<keyword evidence="8 9" id="KW-0961">Cell wall biogenesis/degradation</keyword>
<dbReference type="InterPro" id="IPR004268">
    <property type="entry name" value="MurJ"/>
</dbReference>
<feature type="transmembrane region" description="Helical" evidence="8">
    <location>
        <begin position="178"/>
        <end position="201"/>
    </location>
</feature>
<evidence type="ECO:0000256" key="9">
    <source>
        <dbReference type="PIRNR" id="PIRNR002869"/>
    </source>
</evidence>
<reference evidence="10 11" key="1">
    <citation type="submission" date="2017-12" db="EMBL/GenBank/DDBJ databases">
        <title>Taxonomic description and draft genome of Pradoshia cofamensis Gen. nov., sp. nov., a thermotolerant bacillale isolated from anterior gut of earthworm Eisenia fetida.</title>
        <authorList>
            <person name="Saha T."/>
            <person name="Chakraborty R."/>
        </authorList>
    </citation>
    <scope>NUCLEOTIDE SEQUENCE [LARGE SCALE GENOMIC DNA]</scope>
    <source>
        <strain evidence="10 11">EAG3</strain>
    </source>
</reference>
<evidence type="ECO:0000313" key="10">
    <source>
        <dbReference type="EMBL" id="PQD96180.1"/>
    </source>
</evidence>
<evidence type="ECO:0000256" key="7">
    <source>
        <dbReference type="ARBA" id="ARBA00023136"/>
    </source>
</evidence>
<sequence length="507" mass="55278">MKKTTILLMLITLLSGLIGFGREIALSYFYGASNISDAYIISTTIPMVIFGFVGAGITVGYIPMYSKIENRSGELAANNFTSNLITVICILFTIVVLGTLIFTEPVVTMFASGFQGETLNIATNLTRISIFTIYFTGMVSIFSGYLQIKRNYIIPALVGFPLNIITIIFMFISTKTDITILAVGSVIAGLFQLIFILPFIIKKKYKYRVLPSINNANIKSMAAIALPAIIGISAYQINYLVDRTLASNIISGGISAINYSSRIIGFIQGILASSIIAVVYPIIASFTAKNEIGNLKNSISSAVKGINVFIIPATFGLMVYAQPIVELLYGRGAFDKAAIDLTTSALFFYSLGLIGLSLREILSRTFYALQDSKTPTINAIIAVILNIILNIILSKFMGISGLALASSISAILGTLLLFYSLRKKIGPFGMRDIIKSFIKVVVASFLMATISNYIYKYLSILTSSTLALIVSVTIGIISYLLIAVFFKIEDVNIILNNIRVKFFKKKN</sequence>
<evidence type="ECO:0000256" key="8">
    <source>
        <dbReference type="HAMAP-Rule" id="MF_02078"/>
    </source>
</evidence>
<proteinExistence type="inferred from homology"/>
<dbReference type="AlphaFoldDB" id="A0A2S7N2H4"/>
<evidence type="ECO:0000256" key="5">
    <source>
        <dbReference type="ARBA" id="ARBA00022984"/>
    </source>
</evidence>
<evidence type="ECO:0000256" key="3">
    <source>
        <dbReference type="ARBA" id="ARBA00022692"/>
    </source>
</evidence>
<evidence type="ECO:0000256" key="4">
    <source>
        <dbReference type="ARBA" id="ARBA00022960"/>
    </source>
</evidence>
<comment type="function">
    <text evidence="8 9">Involved in peptidoglycan biosynthesis. Transports lipid-linked peptidoglycan precursors from the inner to the outer leaflet of the cytoplasmic membrane.</text>
</comment>
<keyword evidence="4 8" id="KW-0133">Cell shape</keyword>
<dbReference type="Proteomes" id="UP000239663">
    <property type="component" value="Unassembled WGS sequence"/>
</dbReference>
<dbReference type="PIRSF" id="PIRSF002869">
    <property type="entry name" value="MviN"/>
    <property type="match status" value="1"/>
</dbReference>
<keyword evidence="2 8" id="KW-1003">Cell membrane</keyword>
<dbReference type="GO" id="GO:0008360">
    <property type="term" value="P:regulation of cell shape"/>
    <property type="evidence" value="ECO:0007669"/>
    <property type="project" value="UniProtKB-UniRule"/>
</dbReference>
<dbReference type="GO" id="GO:0015648">
    <property type="term" value="F:lipid-linked peptidoglycan transporter activity"/>
    <property type="evidence" value="ECO:0007669"/>
    <property type="project" value="UniProtKB-UniRule"/>
</dbReference>
<dbReference type="NCBIfam" id="TIGR01695">
    <property type="entry name" value="murJ_mviN"/>
    <property type="match status" value="1"/>
</dbReference>
<feature type="transmembrane region" description="Helical" evidence="8">
    <location>
        <begin position="305"/>
        <end position="325"/>
    </location>
</feature>
<keyword evidence="3 8" id="KW-0812">Transmembrane</keyword>
<evidence type="ECO:0000256" key="1">
    <source>
        <dbReference type="ARBA" id="ARBA00004651"/>
    </source>
</evidence>
<keyword evidence="11" id="KW-1185">Reference proteome</keyword>
<keyword evidence="7 8" id="KW-0472">Membrane</keyword>
<feature type="transmembrane region" description="Helical" evidence="8">
    <location>
        <begin position="376"/>
        <end position="393"/>
    </location>
</feature>
<feature type="transmembrane region" description="Helical" evidence="8">
    <location>
        <begin position="433"/>
        <end position="454"/>
    </location>
</feature>
<gene>
    <name evidence="10" type="primary">mviN</name>
    <name evidence="8" type="synonym">murJ</name>
    <name evidence="10" type="ORF">CYL18_06150</name>
</gene>
<dbReference type="CDD" id="cd13123">
    <property type="entry name" value="MATE_MurJ_like"/>
    <property type="match status" value="1"/>
</dbReference>
<comment type="similarity">
    <text evidence="8 9">Belongs to the MurJ/MviN family.</text>
</comment>
<evidence type="ECO:0000256" key="6">
    <source>
        <dbReference type="ARBA" id="ARBA00022989"/>
    </source>
</evidence>
<evidence type="ECO:0000256" key="2">
    <source>
        <dbReference type="ARBA" id="ARBA00022475"/>
    </source>
</evidence>
<organism evidence="10 11">
    <name type="scientific">Pradoshia eiseniae</name>
    <dbReference type="NCBI Taxonomy" id="2064768"/>
    <lineage>
        <taxon>Bacteria</taxon>
        <taxon>Bacillati</taxon>
        <taxon>Bacillota</taxon>
        <taxon>Bacilli</taxon>
        <taxon>Bacillales</taxon>
        <taxon>Bacillaceae</taxon>
        <taxon>Pradoshia</taxon>
    </lineage>
</organism>
<feature type="transmembrane region" description="Helical" evidence="8">
    <location>
        <begin position="222"/>
        <end position="241"/>
    </location>
</feature>
<feature type="transmembrane region" description="Helical" evidence="8">
    <location>
        <begin position="337"/>
        <end position="356"/>
    </location>
</feature>
<dbReference type="GO" id="GO:0005886">
    <property type="term" value="C:plasma membrane"/>
    <property type="evidence" value="ECO:0007669"/>
    <property type="project" value="UniProtKB-SubCell"/>
</dbReference>
<dbReference type="HAMAP" id="MF_02078">
    <property type="entry name" value="MurJ_MviN"/>
    <property type="match status" value="1"/>
</dbReference>
<dbReference type="PANTHER" id="PTHR47019:SF1">
    <property type="entry name" value="LIPID II FLIPPASE MURJ"/>
    <property type="match status" value="1"/>
</dbReference>
<accession>A0A2S7N2H4</accession>
<dbReference type="Pfam" id="PF03023">
    <property type="entry name" value="MurJ"/>
    <property type="match status" value="1"/>
</dbReference>
<comment type="pathway">
    <text evidence="8">Cell wall biogenesis; peptidoglycan biosynthesis.</text>
</comment>
<dbReference type="GO" id="GO:0009252">
    <property type="term" value="P:peptidoglycan biosynthetic process"/>
    <property type="evidence" value="ECO:0007669"/>
    <property type="project" value="UniProtKB-UniRule"/>
</dbReference>
<dbReference type="InterPro" id="IPR051050">
    <property type="entry name" value="Lipid_II_flippase_MurJ/MviN"/>
</dbReference>
<keyword evidence="8 9" id="KW-0813">Transport</keyword>
<feature type="transmembrane region" description="Helical" evidence="8">
    <location>
        <begin position="153"/>
        <end position="172"/>
    </location>
</feature>
<feature type="transmembrane region" description="Helical" evidence="8">
    <location>
        <begin position="37"/>
        <end position="62"/>
    </location>
</feature>
<dbReference type="OrthoDB" id="9804143at2"/>
<protein>
    <recommendedName>
        <fullName evidence="8">Probable lipid II flippase MurJ</fullName>
    </recommendedName>
</protein>
<feature type="transmembrane region" description="Helical" evidence="8">
    <location>
        <begin position="128"/>
        <end position="146"/>
    </location>
</feature>
<keyword evidence="6 8" id="KW-1133">Transmembrane helix</keyword>
<dbReference type="EMBL" id="PKOZ01000002">
    <property type="protein sequence ID" value="PQD96180.1"/>
    <property type="molecule type" value="Genomic_DNA"/>
</dbReference>
<feature type="transmembrane region" description="Helical" evidence="8">
    <location>
        <begin position="83"/>
        <end position="102"/>
    </location>
</feature>
<feature type="transmembrane region" description="Helical" evidence="8">
    <location>
        <begin position="261"/>
        <end position="284"/>
    </location>
</feature>
<name>A0A2S7N2H4_9BACI</name>
<feature type="transmembrane region" description="Helical" evidence="8">
    <location>
        <begin position="399"/>
        <end position="421"/>
    </location>
</feature>